<keyword evidence="2" id="KW-0328">Glycosyltransferase</keyword>
<dbReference type="InterPro" id="IPR029044">
    <property type="entry name" value="Nucleotide-diphossugar_trans"/>
</dbReference>
<dbReference type="PANTHER" id="PTHR43179:SF12">
    <property type="entry name" value="GALACTOFURANOSYLTRANSFERASE GLFT2"/>
    <property type="match status" value="1"/>
</dbReference>
<gene>
    <name evidence="5" type="ORF">CH333_06910</name>
</gene>
<dbReference type="AlphaFoldDB" id="A0A235BR91"/>
<comment type="caution">
    <text evidence="5">The sequence shown here is derived from an EMBL/GenBank/DDBJ whole genome shotgun (WGS) entry which is preliminary data.</text>
</comment>
<accession>A0A235BR91</accession>
<comment type="similarity">
    <text evidence="1">Belongs to the glycosyltransferase 2 family.</text>
</comment>
<evidence type="ECO:0000313" key="5">
    <source>
        <dbReference type="EMBL" id="OYD14993.1"/>
    </source>
</evidence>
<dbReference type="Pfam" id="PF01075">
    <property type="entry name" value="Glyco_transf_9"/>
    <property type="match status" value="1"/>
</dbReference>
<dbReference type="SUPFAM" id="SSF53756">
    <property type="entry name" value="UDP-Glycosyltransferase/glycogen phosphorylase"/>
    <property type="match status" value="1"/>
</dbReference>
<dbReference type="CDD" id="cd03789">
    <property type="entry name" value="GT9_LPS_heptosyltransferase"/>
    <property type="match status" value="1"/>
</dbReference>
<protein>
    <recommendedName>
        <fullName evidence="4">Glycosyltransferase 2-like domain-containing protein</fullName>
    </recommendedName>
</protein>
<evidence type="ECO:0000256" key="2">
    <source>
        <dbReference type="ARBA" id="ARBA00022676"/>
    </source>
</evidence>
<dbReference type="Pfam" id="PF00535">
    <property type="entry name" value="Glycos_transf_2"/>
    <property type="match status" value="1"/>
</dbReference>
<evidence type="ECO:0000259" key="4">
    <source>
        <dbReference type="Pfam" id="PF00535"/>
    </source>
</evidence>
<dbReference type="SUPFAM" id="SSF53448">
    <property type="entry name" value="Nucleotide-diphospho-sugar transferases"/>
    <property type="match status" value="1"/>
</dbReference>
<name>A0A235BR91_UNCW3</name>
<reference evidence="5 6" key="1">
    <citation type="submission" date="2017-07" db="EMBL/GenBank/DDBJ databases">
        <title>Recovery of genomes from metagenomes via a dereplication, aggregation, and scoring strategy.</title>
        <authorList>
            <person name="Sieber C.M."/>
            <person name="Probst A.J."/>
            <person name="Sharrar A."/>
            <person name="Thomas B.C."/>
            <person name="Hess M."/>
            <person name="Tringe S.G."/>
            <person name="Banfield J.F."/>
        </authorList>
    </citation>
    <scope>NUCLEOTIDE SEQUENCE [LARGE SCALE GENOMIC DNA]</scope>
    <source>
        <strain evidence="5">JGI_Cruoil_03_44_89</strain>
    </source>
</reference>
<dbReference type="InterPro" id="IPR001173">
    <property type="entry name" value="Glyco_trans_2-like"/>
</dbReference>
<dbReference type="CDD" id="cd04186">
    <property type="entry name" value="GT_2_like_c"/>
    <property type="match status" value="1"/>
</dbReference>
<dbReference type="EMBL" id="NOZQ01000150">
    <property type="protein sequence ID" value="OYD14993.1"/>
    <property type="molecule type" value="Genomic_DNA"/>
</dbReference>
<dbReference type="PANTHER" id="PTHR43179">
    <property type="entry name" value="RHAMNOSYLTRANSFERASE WBBL"/>
    <property type="match status" value="1"/>
</dbReference>
<dbReference type="Gene3D" id="3.40.50.2000">
    <property type="entry name" value="Glycogen Phosphorylase B"/>
    <property type="match status" value="2"/>
</dbReference>
<proteinExistence type="inferred from homology"/>
<sequence>MRVGVVISSFNGVHLLERYLPFLFGALHGFEYEVVVVDDGSRDRTSEFIEAEYPSIKLIELKKNRGFAVANNTGAKVSTGDVILFLNNDMRVTEDFLAPVCGHFENPDVFAVSPRVLLPRYGNDVNEGFSTARFCRGMFELEFPEMNKERLYSRPVFSLYATGGAMAVNRRKFLSLGGFDDMFSPFYCEDMDLCYRAWKRGWKIIYEPNSVVYHYHQSTTGRLLSQRKIDAVIGKNRLLFMWKDLTDDRLFLSHWLWLPRNIIGGLRMGSYSLLRNFLNAFPKLLEALRARELEKRYVIRGDKEVLRLFSSNETLNVRTQYNTKIITGYDRNKVLIIMPQSLGDVYRMTGIVDGLKKKYPDKRIDFMTKKRCFGILEGNPHIERTILYPEDDKDPYGAVEFDELPGRKKMMKEYGEIYTPYYGFQLNYGELMKNKDTGKNIVELFAESCGLKREEIGRPRIKEKEFSINEGYYIVVHPQTHDDSRNWDYFPHLVKMLVKDGFTVYQVGSGDDELVRGCMDCRGLLLGKLAYFLRNAAVFIGVDSFPAHLSGGVGTRSIILYGGTDANFSRPYWGSIITLEPDRRRFGCREACHTKNCSKRRKCINGIRPREVYEKVLWVERREKGK</sequence>
<dbReference type="GO" id="GO:0016757">
    <property type="term" value="F:glycosyltransferase activity"/>
    <property type="evidence" value="ECO:0007669"/>
    <property type="project" value="UniProtKB-KW"/>
</dbReference>
<evidence type="ECO:0000256" key="3">
    <source>
        <dbReference type="ARBA" id="ARBA00022679"/>
    </source>
</evidence>
<dbReference type="Gene3D" id="3.90.550.10">
    <property type="entry name" value="Spore Coat Polysaccharide Biosynthesis Protein SpsA, Chain A"/>
    <property type="match status" value="1"/>
</dbReference>
<evidence type="ECO:0000256" key="1">
    <source>
        <dbReference type="ARBA" id="ARBA00006739"/>
    </source>
</evidence>
<evidence type="ECO:0000313" key="6">
    <source>
        <dbReference type="Proteomes" id="UP000215215"/>
    </source>
</evidence>
<keyword evidence="3" id="KW-0808">Transferase</keyword>
<feature type="domain" description="Glycosyltransferase 2-like" evidence="4">
    <location>
        <begin position="5"/>
        <end position="160"/>
    </location>
</feature>
<organism evidence="5 6">
    <name type="scientific">candidate division WOR-3 bacterium JGI_Cruoil_03_44_89</name>
    <dbReference type="NCBI Taxonomy" id="1973748"/>
    <lineage>
        <taxon>Bacteria</taxon>
        <taxon>Bacteria division WOR-3</taxon>
    </lineage>
</organism>
<dbReference type="Proteomes" id="UP000215215">
    <property type="component" value="Unassembled WGS sequence"/>
</dbReference>
<dbReference type="InterPro" id="IPR002201">
    <property type="entry name" value="Glyco_trans_9"/>
</dbReference>